<dbReference type="AlphaFoldDB" id="A0A0D2WGL5"/>
<feature type="compositionally biased region" description="Low complexity" evidence="13">
    <location>
        <begin position="512"/>
        <end position="525"/>
    </location>
</feature>
<keyword evidence="7" id="KW-0067">ATP-binding</keyword>
<dbReference type="InterPro" id="IPR050339">
    <property type="entry name" value="CC_SR_Kinase"/>
</dbReference>
<dbReference type="GO" id="GO:0005524">
    <property type="term" value="F:ATP binding"/>
    <property type="evidence" value="ECO:0007669"/>
    <property type="project" value="UniProtKB-KW"/>
</dbReference>
<dbReference type="SUPFAM" id="SSF56112">
    <property type="entry name" value="Protein kinase-like (PK-like)"/>
    <property type="match status" value="1"/>
</dbReference>
<dbReference type="GO" id="GO:0110031">
    <property type="term" value="P:negative regulation of G2/MI transition of meiotic cell cycle"/>
    <property type="evidence" value="ECO:0007669"/>
    <property type="project" value="TreeGrafter"/>
</dbReference>
<keyword evidence="2" id="KW-0723">Serine/threonine-protein kinase</keyword>
<evidence type="ECO:0000313" key="16">
    <source>
        <dbReference type="Proteomes" id="UP000008743"/>
    </source>
</evidence>
<name>A0A0D2WGL5_CAPO3</name>
<dbReference type="PROSITE" id="PS00108">
    <property type="entry name" value="PROTEIN_KINASE_ST"/>
    <property type="match status" value="1"/>
</dbReference>
<dbReference type="Gene3D" id="1.10.510.10">
    <property type="entry name" value="Transferase(Phosphotransferase) domain 1"/>
    <property type="match status" value="2"/>
</dbReference>
<feature type="compositionally biased region" description="Gly residues" evidence="13">
    <location>
        <begin position="149"/>
        <end position="158"/>
    </location>
</feature>
<sequence length="1133" mass="122809">MRRRSGSRTASEGGTEPSPQAQPDQAAAAAAASPRVARRPSRAREPAGSTTADASPLHALPPNHAFRQQTHAQTHALRQDERPAGELHAYDPHVPPSNRDTASAAPSAMHGGIRPSAGPVAPFSMAQHLLEHRSGSSSTSSSSTSSNSGGSGGLGGGHSLSNRSFNGNLHAQLPSSSSSLPRPPSSSGAAAAPSAATAPLAWPRSSSFSSAPTRPAADDDEAASPQHPPPTPTKSYTPLTPRDGRPGRRGFPNVSPSPMRINPQELSKLHQQQASARQRSREHLALFGTAFTSPIPGVENDLPPSHERSQAFAAQRQQLLHQQSSSSRSQPFFAGGLSFSNHASGSRAGGSQPRSQGRIGRTSRGVSQVLHFDADTDEGDHGASSRLEPTGRHARFAPHKNINDDNDDNDDDDDDDDHDGGHDDRDSGDEDSDDEDDGDSVQSGNLLLDDERASEEAAAAYMRRRVSTTSSAASTPRRLTQQAVTQARSSPPFSTDWRTTDSPQRAHDDVRSFSSSPSASTHANASMLDVSHLSSGRDRGAADNAEARAMTNAFYNPEIDQTYFEQCFVSLERMGSGSFGNVFKVRSREDGRVYAIKIAKQRFRSQTDRLEKISEVYNMQSLGRHPHCVQYYDAWEEQEVLYIQMEFCELGSLQSYARRFNALPEEQIWDFLTDIALGLQHVHERNFLHLDIKPENIFVAEDKSLKLGDFGIAYRINSASSPSSSDAAAEREAALTYEQQPRAAAAAADRASTFSLQHHPRQMDASSGAAASRETPLATRRQRPSTSTAAPNSPGLLSMLNLASPQLSTSFGDNRREGDSRYLAREVLQDENFSKAADIFSLGITTLQLATHMELPSDGPHWRALRLGDFPDCAGVSDELMNLIRWMMNPDPALRPTIDQILAHSSVQRSLSKRKWVRVYNCLSVVTSDVCSQCRSASWRVFNFARRFLPSGLLSQQPPASSRFSDTLSNLSGVSDNDTWEMESPVSSRARTPGLDPASPTPAARSFDVNDHFVSMQPQAINRQQQQHQQLHQQQQRHQPAISQNEHPQHQQPSHSQSTFVTQQPGAQSTHQLPAATDMNKPAPPSPSPARSRGQSLRRGGSASTGRDGSNLSHMTSPAASHPSAGGRQLFGH</sequence>
<feature type="compositionally biased region" description="Low complexity" evidence="13">
    <location>
        <begin position="742"/>
        <end position="751"/>
    </location>
</feature>
<dbReference type="OrthoDB" id="5337378at2759"/>
<comment type="catalytic activity">
    <reaction evidence="11">
        <text>L-threonyl-[protein] + ATP = O-phospho-L-threonyl-[protein] + ADP + H(+)</text>
        <dbReference type="Rhea" id="RHEA:46608"/>
        <dbReference type="Rhea" id="RHEA-COMP:11060"/>
        <dbReference type="Rhea" id="RHEA-COMP:11605"/>
        <dbReference type="ChEBI" id="CHEBI:15378"/>
        <dbReference type="ChEBI" id="CHEBI:30013"/>
        <dbReference type="ChEBI" id="CHEBI:30616"/>
        <dbReference type="ChEBI" id="CHEBI:61977"/>
        <dbReference type="ChEBI" id="CHEBI:456216"/>
        <dbReference type="EC" id="2.7.11.1"/>
    </reaction>
</comment>
<evidence type="ECO:0000256" key="3">
    <source>
        <dbReference type="ARBA" id="ARBA00022679"/>
    </source>
</evidence>
<evidence type="ECO:0000256" key="6">
    <source>
        <dbReference type="ARBA" id="ARBA00022777"/>
    </source>
</evidence>
<feature type="region of interest" description="Disordered" evidence="13">
    <location>
        <begin position="1021"/>
        <end position="1133"/>
    </location>
</feature>
<dbReference type="Pfam" id="PF00069">
    <property type="entry name" value="Pkinase"/>
    <property type="match status" value="2"/>
</dbReference>
<feature type="domain" description="Protein kinase" evidence="14">
    <location>
        <begin position="568"/>
        <end position="907"/>
    </location>
</feature>
<evidence type="ECO:0000256" key="10">
    <source>
        <dbReference type="ARBA" id="ARBA00037982"/>
    </source>
</evidence>
<evidence type="ECO:0000256" key="1">
    <source>
        <dbReference type="ARBA" id="ARBA00012513"/>
    </source>
</evidence>
<feature type="compositionally biased region" description="Acidic residues" evidence="13">
    <location>
        <begin position="426"/>
        <end position="439"/>
    </location>
</feature>
<feature type="compositionally biased region" description="Low complexity" evidence="13">
    <location>
        <begin position="135"/>
        <end position="148"/>
    </location>
</feature>
<feature type="region of interest" description="Disordered" evidence="13">
    <location>
        <begin position="719"/>
        <end position="799"/>
    </location>
</feature>
<keyword evidence="16" id="KW-1185">Reference proteome</keyword>
<dbReference type="Proteomes" id="UP000008743">
    <property type="component" value="Unassembled WGS sequence"/>
</dbReference>
<feature type="compositionally biased region" description="Polar residues" evidence="13">
    <location>
        <begin position="1059"/>
        <end position="1072"/>
    </location>
</feature>
<feature type="compositionally biased region" description="Acidic residues" evidence="13">
    <location>
        <begin position="404"/>
        <end position="418"/>
    </location>
</feature>
<evidence type="ECO:0000256" key="12">
    <source>
        <dbReference type="ARBA" id="ARBA00048679"/>
    </source>
</evidence>
<comment type="similarity">
    <text evidence="10">Belongs to the protein kinase superfamily. Ser/Thr protein kinase family. GCN2 subfamily.</text>
</comment>
<evidence type="ECO:0000256" key="7">
    <source>
        <dbReference type="ARBA" id="ARBA00022840"/>
    </source>
</evidence>
<dbReference type="InterPro" id="IPR008271">
    <property type="entry name" value="Ser/Thr_kinase_AS"/>
</dbReference>
<dbReference type="GO" id="GO:0046872">
    <property type="term" value="F:metal ion binding"/>
    <property type="evidence" value="ECO:0007669"/>
    <property type="project" value="UniProtKB-KW"/>
</dbReference>
<dbReference type="GO" id="GO:0005634">
    <property type="term" value="C:nucleus"/>
    <property type="evidence" value="ECO:0007669"/>
    <property type="project" value="TreeGrafter"/>
</dbReference>
<dbReference type="PANTHER" id="PTHR11042:SF183">
    <property type="entry name" value="MEMBRANE-ASSOCIATED TYROSINE- AND THREONINE-SPECIFIC CDC2-INHIBITORY KINASE"/>
    <property type="match status" value="1"/>
</dbReference>
<dbReference type="InterPro" id="IPR000719">
    <property type="entry name" value="Prot_kinase_dom"/>
</dbReference>
<dbReference type="PROSITE" id="PS50011">
    <property type="entry name" value="PROTEIN_KINASE_DOM"/>
    <property type="match status" value="1"/>
</dbReference>
<keyword evidence="5" id="KW-0547">Nucleotide-binding</keyword>
<dbReference type="GO" id="GO:0051321">
    <property type="term" value="P:meiotic cell cycle"/>
    <property type="evidence" value="ECO:0007669"/>
    <property type="project" value="TreeGrafter"/>
</dbReference>
<dbReference type="InterPro" id="IPR011009">
    <property type="entry name" value="Kinase-like_dom_sf"/>
</dbReference>
<keyword evidence="9" id="KW-0131">Cell cycle</keyword>
<evidence type="ECO:0000256" key="5">
    <source>
        <dbReference type="ARBA" id="ARBA00022741"/>
    </source>
</evidence>
<feature type="compositionally biased region" description="Low complexity" evidence="13">
    <location>
        <begin position="310"/>
        <end position="330"/>
    </location>
</feature>
<feature type="region of interest" description="Disordered" evidence="13">
    <location>
        <begin position="1"/>
        <end position="525"/>
    </location>
</feature>
<organism evidence="15 16">
    <name type="scientific">Capsaspora owczarzaki (strain ATCC 30864)</name>
    <dbReference type="NCBI Taxonomy" id="595528"/>
    <lineage>
        <taxon>Eukaryota</taxon>
        <taxon>Filasterea</taxon>
        <taxon>Capsaspora</taxon>
    </lineage>
</organism>
<dbReference type="Gene3D" id="3.30.200.20">
    <property type="entry name" value="Phosphorylase Kinase, domain 1"/>
    <property type="match status" value="1"/>
</dbReference>
<evidence type="ECO:0000256" key="9">
    <source>
        <dbReference type="ARBA" id="ARBA00023306"/>
    </source>
</evidence>
<dbReference type="STRING" id="595528.A0A0D2WGL5"/>
<evidence type="ECO:0000256" key="4">
    <source>
        <dbReference type="ARBA" id="ARBA00022723"/>
    </source>
</evidence>
<feature type="compositionally biased region" description="Polar residues" evidence="13">
    <location>
        <begin position="954"/>
        <end position="977"/>
    </location>
</feature>
<feature type="compositionally biased region" description="Low complexity" evidence="13">
    <location>
        <begin position="1021"/>
        <end position="1058"/>
    </location>
</feature>
<dbReference type="RefSeq" id="XP_011269966.1">
    <property type="nucleotide sequence ID" value="XM_011271664.1"/>
</dbReference>
<dbReference type="InParanoid" id="A0A0D2WGL5"/>
<evidence type="ECO:0000256" key="8">
    <source>
        <dbReference type="ARBA" id="ARBA00022842"/>
    </source>
</evidence>
<dbReference type="GO" id="GO:0005737">
    <property type="term" value="C:cytoplasm"/>
    <property type="evidence" value="ECO:0007669"/>
    <property type="project" value="TreeGrafter"/>
</dbReference>
<evidence type="ECO:0000256" key="2">
    <source>
        <dbReference type="ARBA" id="ARBA00022527"/>
    </source>
</evidence>
<dbReference type="PhylomeDB" id="A0A0D2WGL5"/>
<feature type="compositionally biased region" description="Low complexity" evidence="13">
    <location>
        <begin position="1089"/>
        <end position="1104"/>
    </location>
</feature>
<keyword evidence="4" id="KW-0479">Metal-binding</keyword>
<feature type="compositionally biased region" description="Low complexity" evidence="13">
    <location>
        <begin position="456"/>
        <end position="480"/>
    </location>
</feature>
<dbReference type="eggNOG" id="KOG0601">
    <property type="taxonomic scope" value="Eukaryota"/>
</dbReference>
<feature type="compositionally biased region" description="Polar residues" evidence="13">
    <location>
        <begin position="481"/>
        <end position="503"/>
    </location>
</feature>
<evidence type="ECO:0000256" key="11">
    <source>
        <dbReference type="ARBA" id="ARBA00047899"/>
    </source>
</evidence>
<gene>
    <name evidence="15" type="ORF">CAOG_008396</name>
</gene>
<dbReference type="SMART" id="SM00220">
    <property type="entry name" value="S_TKc"/>
    <property type="match status" value="1"/>
</dbReference>
<feature type="compositionally biased region" description="Basic and acidic residues" evidence="13">
    <location>
        <begin position="77"/>
        <end position="91"/>
    </location>
</feature>
<dbReference type="PANTHER" id="PTHR11042">
    <property type="entry name" value="EUKARYOTIC TRANSLATION INITIATION FACTOR 2-ALPHA KINASE EIF2-ALPHA KINASE -RELATED"/>
    <property type="match status" value="1"/>
</dbReference>
<feature type="compositionally biased region" description="Low complexity" evidence="13">
    <location>
        <begin position="171"/>
        <end position="203"/>
    </location>
</feature>
<evidence type="ECO:0000259" key="14">
    <source>
        <dbReference type="PROSITE" id="PS50011"/>
    </source>
</evidence>
<evidence type="ECO:0000256" key="13">
    <source>
        <dbReference type="SAM" id="MobiDB-lite"/>
    </source>
</evidence>
<protein>
    <recommendedName>
        <fullName evidence="1">non-specific serine/threonine protein kinase</fullName>
        <ecNumber evidence="1">2.7.11.1</ecNumber>
    </recommendedName>
</protein>
<dbReference type="EMBL" id="KE346360">
    <property type="protein sequence ID" value="KJE88565.1"/>
    <property type="molecule type" value="Genomic_DNA"/>
</dbReference>
<dbReference type="EC" id="2.7.11.1" evidence="1"/>
<comment type="catalytic activity">
    <reaction evidence="12">
        <text>L-seryl-[protein] + ATP = O-phospho-L-seryl-[protein] + ADP + H(+)</text>
        <dbReference type="Rhea" id="RHEA:17989"/>
        <dbReference type="Rhea" id="RHEA-COMP:9863"/>
        <dbReference type="Rhea" id="RHEA-COMP:11604"/>
        <dbReference type="ChEBI" id="CHEBI:15378"/>
        <dbReference type="ChEBI" id="CHEBI:29999"/>
        <dbReference type="ChEBI" id="CHEBI:30616"/>
        <dbReference type="ChEBI" id="CHEBI:83421"/>
        <dbReference type="ChEBI" id="CHEBI:456216"/>
        <dbReference type="EC" id="2.7.11.1"/>
    </reaction>
</comment>
<keyword evidence="8" id="KW-0460">Magnesium</keyword>
<feature type="compositionally biased region" description="Polar residues" evidence="13">
    <location>
        <begin position="1105"/>
        <end position="1119"/>
    </location>
</feature>
<feature type="compositionally biased region" description="Low complexity" evidence="13">
    <location>
        <begin position="17"/>
        <end position="35"/>
    </location>
</feature>
<keyword evidence="6 15" id="KW-0418">Kinase</keyword>
<evidence type="ECO:0000313" key="15">
    <source>
        <dbReference type="EMBL" id="KJE88565.1"/>
    </source>
</evidence>
<reference evidence="16" key="1">
    <citation type="submission" date="2011-02" db="EMBL/GenBank/DDBJ databases">
        <title>The Genome Sequence of Capsaspora owczarzaki ATCC 30864.</title>
        <authorList>
            <person name="Russ C."/>
            <person name="Cuomo C."/>
            <person name="Burger G."/>
            <person name="Gray M.W."/>
            <person name="Holland P.W.H."/>
            <person name="King N."/>
            <person name="Lang F.B.F."/>
            <person name="Roger A.J."/>
            <person name="Ruiz-Trillo I."/>
            <person name="Young S.K."/>
            <person name="Zeng Q."/>
            <person name="Gargeya S."/>
            <person name="Alvarado L."/>
            <person name="Berlin A."/>
            <person name="Chapman S.B."/>
            <person name="Chen Z."/>
            <person name="Freedman E."/>
            <person name="Gellesch M."/>
            <person name="Goldberg J."/>
            <person name="Griggs A."/>
            <person name="Gujja S."/>
            <person name="Heilman E."/>
            <person name="Heiman D."/>
            <person name="Howarth C."/>
            <person name="Mehta T."/>
            <person name="Neiman D."/>
            <person name="Pearson M."/>
            <person name="Roberts A."/>
            <person name="Saif S."/>
            <person name="Shea T."/>
            <person name="Shenoy N."/>
            <person name="Sisk P."/>
            <person name="Stolte C."/>
            <person name="Sykes S."/>
            <person name="White J."/>
            <person name="Yandava C."/>
            <person name="Haas B."/>
            <person name="Nusbaum C."/>
            <person name="Birren B."/>
        </authorList>
    </citation>
    <scope>NUCLEOTIDE SEQUENCE</scope>
    <source>
        <strain evidence="16">ATCC 30864</strain>
    </source>
</reference>
<keyword evidence="3" id="KW-0808">Transferase</keyword>
<feature type="region of interest" description="Disordered" evidence="13">
    <location>
        <begin position="954"/>
        <end position="1006"/>
    </location>
</feature>
<proteinExistence type="inferred from homology"/>
<accession>A0A0D2WGL5</accession>
<dbReference type="GO" id="GO:0004674">
    <property type="term" value="F:protein serine/threonine kinase activity"/>
    <property type="evidence" value="ECO:0007669"/>
    <property type="project" value="UniProtKB-KW"/>
</dbReference>